<keyword evidence="1" id="KW-1133">Transmembrane helix</keyword>
<comment type="caution">
    <text evidence="2">The sequence shown here is derived from an EMBL/GenBank/DDBJ whole genome shotgun (WGS) entry which is preliminary data.</text>
</comment>
<protein>
    <submittedName>
        <fullName evidence="2">Uncharacterized protein</fullName>
    </submittedName>
</protein>
<keyword evidence="1" id="KW-0812">Transmembrane</keyword>
<feature type="transmembrane region" description="Helical" evidence="1">
    <location>
        <begin position="7"/>
        <end position="26"/>
    </location>
</feature>
<proteinExistence type="predicted"/>
<name>A0ABV2T3Z8_9BACT</name>
<dbReference type="RefSeq" id="WP_354660369.1">
    <property type="nucleotide sequence ID" value="NZ_JBEXAC010000001.1"/>
</dbReference>
<accession>A0ABV2T3Z8</accession>
<evidence type="ECO:0000313" key="2">
    <source>
        <dbReference type="EMBL" id="MET6997734.1"/>
    </source>
</evidence>
<feature type="transmembrane region" description="Helical" evidence="1">
    <location>
        <begin position="32"/>
        <end position="50"/>
    </location>
</feature>
<feature type="transmembrane region" description="Helical" evidence="1">
    <location>
        <begin position="57"/>
        <end position="75"/>
    </location>
</feature>
<keyword evidence="1" id="KW-0472">Membrane</keyword>
<gene>
    <name evidence="2" type="ORF">ABR189_10160</name>
</gene>
<dbReference type="Proteomes" id="UP001549749">
    <property type="component" value="Unassembled WGS sequence"/>
</dbReference>
<keyword evidence="3" id="KW-1185">Reference proteome</keyword>
<sequence length="126" mass="14550">MKIVRLIPFIILWILLITTWISIWKGNYIGTLKHQIALMMLIINLGGYFFRFKLSLILTGLILILLTFNLIAVSFRIEATSFYLGIGGIELSTPYIQGWSLLLLILYLSINLKYVLTTLKELKRKT</sequence>
<dbReference type="EMBL" id="JBEXAC010000001">
    <property type="protein sequence ID" value="MET6997734.1"/>
    <property type="molecule type" value="Genomic_DNA"/>
</dbReference>
<feature type="transmembrane region" description="Helical" evidence="1">
    <location>
        <begin position="95"/>
        <end position="116"/>
    </location>
</feature>
<evidence type="ECO:0000313" key="3">
    <source>
        <dbReference type="Proteomes" id="UP001549749"/>
    </source>
</evidence>
<evidence type="ECO:0000256" key="1">
    <source>
        <dbReference type="SAM" id="Phobius"/>
    </source>
</evidence>
<organism evidence="2 3">
    <name type="scientific">Chitinophaga defluvii</name>
    <dbReference type="NCBI Taxonomy" id="3163343"/>
    <lineage>
        <taxon>Bacteria</taxon>
        <taxon>Pseudomonadati</taxon>
        <taxon>Bacteroidota</taxon>
        <taxon>Chitinophagia</taxon>
        <taxon>Chitinophagales</taxon>
        <taxon>Chitinophagaceae</taxon>
        <taxon>Chitinophaga</taxon>
    </lineage>
</organism>
<reference evidence="2 3" key="1">
    <citation type="submission" date="2024-06" db="EMBL/GenBank/DDBJ databases">
        <title>Chitinophaga defluvii sp. nov., isolated from municipal sewage.</title>
        <authorList>
            <person name="Zhang L."/>
        </authorList>
    </citation>
    <scope>NUCLEOTIDE SEQUENCE [LARGE SCALE GENOMIC DNA]</scope>
    <source>
        <strain evidence="2 3">H8</strain>
    </source>
</reference>